<accession>A0ABS7K9Q1</accession>
<feature type="transmembrane region" description="Helical" evidence="1">
    <location>
        <begin position="163"/>
        <end position="183"/>
    </location>
</feature>
<feature type="transmembrane region" description="Helical" evidence="1">
    <location>
        <begin position="58"/>
        <end position="77"/>
    </location>
</feature>
<dbReference type="PANTHER" id="PTHR11328">
    <property type="entry name" value="MAJOR FACILITATOR SUPERFAMILY DOMAIN-CONTAINING PROTEIN"/>
    <property type="match status" value="1"/>
</dbReference>
<feature type="transmembrane region" description="Helical" evidence="1">
    <location>
        <begin position="189"/>
        <end position="213"/>
    </location>
</feature>
<sequence length="456" mass="49710">MLAKQLKQDLLSTKVRTQVEKPGQKEMWTYGLGSFGIFTVWTLIGAFLTYYYTDVAGIGAATVGTLMLVSRLFDGVTDFGMGAIVDVTKSKHGKARPWLLWMSFPLAITTILLFSVPNLSDTGKIVYAYATYLLFILLYTAVSIPYKTLLGVMTQDQNSRSTANVYAGIFIMTGTLVVMTLTQPLVAKIGWTMLAVIYGVITFASLYVTFLVVKERSSSYGDHAEKVSAKEGFKALTKNKYWVMITGYCLIFYATTALTQGAALYYSQYILGNIGYFPFYGLAVSVPMLIGMFFLTPLVKRYGKRNMAVVGAIIYVVAQSLKLIDPTNVVLFLGGSGLAGIGAIPPIALLFAMINDTVEYGEYKTGVRTEGLVNSGASFGIKVGTGLGLALIGWLLGFGGYVGGAAEQTGLTLQMILALNIYIPIALGVLQLVIMLMFKLDKEYPTVLAELQRRKR</sequence>
<evidence type="ECO:0000256" key="1">
    <source>
        <dbReference type="SAM" id="Phobius"/>
    </source>
</evidence>
<dbReference type="CDD" id="cd17332">
    <property type="entry name" value="MFS_MelB_like"/>
    <property type="match status" value="1"/>
</dbReference>
<gene>
    <name evidence="2" type="ORF">H0185_18885</name>
</gene>
<keyword evidence="1" id="KW-0812">Transmembrane</keyword>
<feature type="transmembrane region" description="Helical" evidence="1">
    <location>
        <begin position="30"/>
        <end position="52"/>
    </location>
</feature>
<dbReference type="Pfam" id="PF13347">
    <property type="entry name" value="MFS_2"/>
    <property type="match status" value="1"/>
</dbReference>
<dbReference type="PANTHER" id="PTHR11328:SF24">
    <property type="entry name" value="MAJOR FACILITATOR SUPERFAMILY (MFS) PROFILE DOMAIN-CONTAINING PROTEIN"/>
    <property type="match status" value="1"/>
</dbReference>
<feature type="transmembrane region" description="Helical" evidence="1">
    <location>
        <begin position="372"/>
        <end position="396"/>
    </location>
</feature>
<dbReference type="NCBIfam" id="TIGR00792">
    <property type="entry name" value="gph"/>
    <property type="match status" value="1"/>
</dbReference>
<feature type="transmembrane region" description="Helical" evidence="1">
    <location>
        <begin position="416"/>
        <end position="438"/>
    </location>
</feature>
<dbReference type="Proteomes" id="UP000769780">
    <property type="component" value="Unassembled WGS sequence"/>
</dbReference>
<comment type="caution">
    <text evidence="2">The sequence shown here is derived from an EMBL/GenBank/DDBJ whole genome shotgun (WGS) entry which is preliminary data.</text>
</comment>
<dbReference type="SUPFAM" id="SSF103473">
    <property type="entry name" value="MFS general substrate transporter"/>
    <property type="match status" value="1"/>
</dbReference>
<reference evidence="2 3" key="1">
    <citation type="submission" date="2020-07" db="EMBL/GenBank/DDBJ databases">
        <title>Fungal Genomes of the International Space Station.</title>
        <authorList>
            <person name="Seuylemezian A."/>
            <person name="Singh N.K."/>
            <person name="Wood J."/>
            <person name="Venkateswaran K."/>
        </authorList>
    </citation>
    <scope>NUCLEOTIDE SEQUENCE [LARGE SCALE GENOMIC DNA]</scope>
    <source>
        <strain evidence="2 3">PL-B2</strain>
    </source>
</reference>
<organism evidence="2 3">
    <name type="scientific">Mesobacillus maritimus</name>
    <dbReference type="NCBI Taxonomy" id="1643336"/>
    <lineage>
        <taxon>Bacteria</taxon>
        <taxon>Bacillati</taxon>
        <taxon>Bacillota</taxon>
        <taxon>Bacilli</taxon>
        <taxon>Bacillales</taxon>
        <taxon>Bacillaceae</taxon>
        <taxon>Mesobacillus</taxon>
    </lineage>
</organism>
<name>A0ABS7K9Q1_9BACI</name>
<feature type="transmembrane region" description="Helical" evidence="1">
    <location>
        <begin position="241"/>
        <end position="265"/>
    </location>
</feature>
<dbReference type="RefSeq" id="WP_221875055.1">
    <property type="nucleotide sequence ID" value="NZ_JACWFH010000029.1"/>
</dbReference>
<evidence type="ECO:0000313" key="3">
    <source>
        <dbReference type="Proteomes" id="UP000769780"/>
    </source>
</evidence>
<proteinExistence type="predicted"/>
<feature type="transmembrane region" description="Helical" evidence="1">
    <location>
        <begin position="125"/>
        <end position="142"/>
    </location>
</feature>
<dbReference type="Gene3D" id="1.20.1250.20">
    <property type="entry name" value="MFS general substrate transporter like domains"/>
    <property type="match status" value="1"/>
</dbReference>
<feature type="transmembrane region" description="Helical" evidence="1">
    <location>
        <begin position="98"/>
        <end position="119"/>
    </location>
</feature>
<protein>
    <submittedName>
        <fullName evidence="2">MFS transporter</fullName>
    </submittedName>
</protein>
<feature type="transmembrane region" description="Helical" evidence="1">
    <location>
        <begin position="277"/>
        <end position="295"/>
    </location>
</feature>
<keyword evidence="1" id="KW-1133">Transmembrane helix</keyword>
<evidence type="ECO:0000313" key="2">
    <source>
        <dbReference type="EMBL" id="MBY0098835.1"/>
    </source>
</evidence>
<dbReference type="EMBL" id="JACWFH010000029">
    <property type="protein sequence ID" value="MBY0098835.1"/>
    <property type="molecule type" value="Genomic_DNA"/>
</dbReference>
<dbReference type="InterPro" id="IPR001927">
    <property type="entry name" value="Na/Gal_symport"/>
</dbReference>
<dbReference type="InterPro" id="IPR039672">
    <property type="entry name" value="MFS_2"/>
</dbReference>
<dbReference type="InterPro" id="IPR036259">
    <property type="entry name" value="MFS_trans_sf"/>
</dbReference>
<keyword evidence="1" id="KW-0472">Membrane</keyword>
<feature type="transmembrane region" description="Helical" evidence="1">
    <location>
        <begin position="330"/>
        <end position="351"/>
    </location>
</feature>
<keyword evidence="3" id="KW-1185">Reference proteome</keyword>